<feature type="binding site" evidence="5">
    <location>
        <position position="86"/>
    </location>
    <ligand>
        <name>Mg(2+)</name>
        <dbReference type="ChEBI" id="CHEBI:18420"/>
    </ligand>
</feature>
<dbReference type="InterPro" id="IPR002716">
    <property type="entry name" value="PIN_dom"/>
</dbReference>
<dbReference type="GO" id="GO:0090729">
    <property type="term" value="F:toxin activity"/>
    <property type="evidence" value="ECO:0007669"/>
    <property type="project" value="UniProtKB-KW"/>
</dbReference>
<evidence type="ECO:0000313" key="7">
    <source>
        <dbReference type="EMBL" id="TMQ74014.1"/>
    </source>
</evidence>
<comment type="cofactor">
    <cofactor evidence="5">
        <name>Mg(2+)</name>
        <dbReference type="ChEBI" id="CHEBI:18420"/>
    </cofactor>
</comment>
<dbReference type="InterPro" id="IPR022907">
    <property type="entry name" value="VapC_family"/>
</dbReference>
<evidence type="ECO:0000313" key="8">
    <source>
        <dbReference type="Proteomes" id="UP000319771"/>
    </source>
</evidence>
<comment type="similarity">
    <text evidence="5">Belongs to the PINc/VapC protein family.</text>
</comment>
<dbReference type="SUPFAM" id="SSF88723">
    <property type="entry name" value="PIN domain-like"/>
    <property type="match status" value="1"/>
</dbReference>
<keyword evidence="1 5" id="KW-1277">Toxin-antitoxin system</keyword>
<sequence>MILVDTSVWVDHLRFGNAALVSLLESEQVLTHPFVIGELACGQLRNRREVLRLLGTLPSAAVASHEEVLAFLEGRRLFGRGVGWVDAHLLASAVVSHARLLALDRRLSQLARELRVTA</sequence>
<dbReference type="EC" id="3.1.-.-" evidence="5"/>
<name>A0A538UDP0_UNCEI</name>
<evidence type="ECO:0000256" key="3">
    <source>
        <dbReference type="ARBA" id="ARBA00022723"/>
    </source>
</evidence>
<evidence type="ECO:0000259" key="6">
    <source>
        <dbReference type="Pfam" id="PF01850"/>
    </source>
</evidence>
<keyword evidence="3 5" id="KW-0479">Metal-binding</keyword>
<dbReference type="Proteomes" id="UP000319771">
    <property type="component" value="Unassembled WGS sequence"/>
</dbReference>
<evidence type="ECO:0000256" key="5">
    <source>
        <dbReference type="HAMAP-Rule" id="MF_00265"/>
    </source>
</evidence>
<feature type="binding site" evidence="5">
    <location>
        <position position="5"/>
    </location>
    <ligand>
        <name>Mg(2+)</name>
        <dbReference type="ChEBI" id="CHEBI:18420"/>
    </ligand>
</feature>
<dbReference type="GO" id="GO:0000287">
    <property type="term" value="F:magnesium ion binding"/>
    <property type="evidence" value="ECO:0007669"/>
    <property type="project" value="UniProtKB-UniRule"/>
</dbReference>
<gene>
    <name evidence="5" type="primary">vapC</name>
    <name evidence="7" type="ORF">E6K81_01630</name>
</gene>
<dbReference type="GO" id="GO:0016787">
    <property type="term" value="F:hydrolase activity"/>
    <property type="evidence" value="ECO:0007669"/>
    <property type="project" value="UniProtKB-KW"/>
</dbReference>
<evidence type="ECO:0000256" key="2">
    <source>
        <dbReference type="ARBA" id="ARBA00022722"/>
    </source>
</evidence>
<reference evidence="7 8" key="1">
    <citation type="journal article" date="2019" name="Nat. Microbiol.">
        <title>Mediterranean grassland soil C-N compound turnover is dependent on rainfall and depth, and is mediated by genomically divergent microorganisms.</title>
        <authorList>
            <person name="Diamond S."/>
            <person name="Andeer P.F."/>
            <person name="Li Z."/>
            <person name="Crits-Christoph A."/>
            <person name="Burstein D."/>
            <person name="Anantharaman K."/>
            <person name="Lane K.R."/>
            <person name="Thomas B.C."/>
            <person name="Pan C."/>
            <person name="Northen T.R."/>
            <person name="Banfield J.F."/>
        </authorList>
    </citation>
    <scope>NUCLEOTIDE SEQUENCE [LARGE SCALE GENOMIC DNA]</scope>
    <source>
        <strain evidence="7">WS_11</strain>
    </source>
</reference>
<protein>
    <recommendedName>
        <fullName evidence="5">Ribonuclease VapC</fullName>
        <shortName evidence="5">RNase VapC</shortName>
        <ecNumber evidence="5">3.1.-.-</ecNumber>
    </recommendedName>
    <alternativeName>
        <fullName evidence="5">Toxin VapC</fullName>
    </alternativeName>
</protein>
<keyword evidence="4 5" id="KW-0378">Hydrolase</keyword>
<keyword evidence="2 5" id="KW-0540">Nuclease</keyword>
<keyword evidence="5" id="KW-0460">Magnesium</keyword>
<keyword evidence="5" id="KW-0800">Toxin</keyword>
<proteinExistence type="inferred from homology"/>
<comment type="caution">
    <text evidence="7">The sequence shown here is derived from an EMBL/GenBank/DDBJ whole genome shotgun (WGS) entry which is preliminary data.</text>
</comment>
<dbReference type="EMBL" id="VBPB01000021">
    <property type="protein sequence ID" value="TMQ74014.1"/>
    <property type="molecule type" value="Genomic_DNA"/>
</dbReference>
<dbReference type="Pfam" id="PF01850">
    <property type="entry name" value="PIN"/>
    <property type="match status" value="1"/>
</dbReference>
<dbReference type="GO" id="GO:0004540">
    <property type="term" value="F:RNA nuclease activity"/>
    <property type="evidence" value="ECO:0007669"/>
    <property type="project" value="InterPro"/>
</dbReference>
<evidence type="ECO:0000256" key="4">
    <source>
        <dbReference type="ARBA" id="ARBA00022801"/>
    </source>
</evidence>
<comment type="function">
    <text evidence="5">Toxic component of a toxin-antitoxin (TA) system. An RNase.</text>
</comment>
<dbReference type="HAMAP" id="MF_00265">
    <property type="entry name" value="VapC_Nob1"/>
    <property type="match status" value="1"/>
</dbReference>
<dbReference type="InterPro" id="IPR029060">
    <property type="entry name" value="PIN-like_dom_sf"/>
</dbReference>
<dbReference type="Gene3D" id="3.40.50.1010">
    <property type="entry name" value="5'-nuclease"/>
    <property type="match status" value="1"/>
</dbReference>
<feature type="domain" description="PIN" evidence="6">
    <location>
        <begin position="2"/>
        <end position="112"/>
    </location>
</feature>
<dbReference type="AlphaFoldDB" id="A0A538UDP0"/>
<organism evidence="7 8">
    <name type="scientific">Eiseniibacteriota bacterium</name>
    <dbReference type="NCBI Taxonomy" id="2212470"/>
    <lineage>
        <taxon>Bacteria</taxon>
        <taxon>Candidatus Eiseniibacteriota</taxon>
    </lineage>
</organism>
<evidence type="ECO:0000256" key="1">
    <source>
        <dbReference type="ARBA" id="ARBA00022649"/>
    </source>
</evidence>
<accession>A0A538UDP0</accession>